<comment type="subcellular location">
    <subcellularLocation>
        <location evidence="1">Secreted</location>
    </subcellularLocation>
</comment>
<feature type="domain" description="IGFBP N-terminal" evidence="8">
    <location>
        <begin position="28"/>
        <end position="110"/>
    </location>
</feature>
<evidence type="ECO:0000256" key="4">
    <source>
        <dbReference type="ARBA" id="ARBA00023157"/>
    </source>
</evidence>
<name>A0A9Q0YQD5_HOLLE</name>
<evidence type="ECO:0000256" key="6">
    <source>
        <dbReference type="SAM" id="SignalP"/>
    </source>
</evidence>
<dbReference type="GO" id="GO:0005615">
    <property type="term" value="C:extracellular space"/>
    <property type="evidence" value="ECO:0007669"/>
    <property type="project" value="TreeGrafter"/>
</dbReference>
<evidence type="ECO:0000256" key="3">
    <source>
        <dbReference type="ARBA" id="ARBA00022729"/>
    </source>
</evidence>
<evidence type="ECO:0000313" key="10">
    <source>
        <dbReference type="Proteomes" id="UP001152320"/>
    </source>
</evidence>
<evidence type="ECO:0000256" key="1">
    <source>
        <dbReference type="ARBA" id="ARBA00004613"/>
    </source>
</evidence>
<comment type="caution">
    <text evidence="9">The sequence shown here is derived from an EMBL/GenBank/DDBJ whole genome shotgun (WGS) entry which is preliminary data.</text>
</comment>
<dbReference type="Gene3D" id="4.10.40.20">
    <property type="match status" value="1"/>
</dbReference>
<dbReference type="PANTHER" id="PTHR14186">
    <property type="entry name" value="INSULIN-LIKE GROWTH FACTOR BINDING PROTEIN-RELATED"/>
    <property type="match status" value="1"/>
</dbReference>
<proteinExistence type="predicted"/>
<evidence type="ECO:0000313" key="9">
    <source>
        <dbReference type="EMBL" id="KAJ8025605.1"/>
    </source>
</evidence>
<dbReference type="InterPro" id="IPR036179">
    <property type="entry name" value="Ig-like_dom_sf"/>
</dbReference>
<feature type="chain" id="PRO_5040220392" evidence="6">
    <location>
        <begin position="20"/>
        <end position="254"/>
    </location>
</feature>
<dbReference type="InterPro" id="IPR000867">
    <property type="entry name" value="IGFBP-like"/>
</dbReference>
<evidence type="ECO:0000256" key="2">
    <source>
        <dbReference type="ARBA" id="ARBA00022525"/>
    </source>
</evidence>
<dbReference type="PROSITE" id="PS50835">
    <property type="entry name" value="IG_LIKE"/>
    <property type="match status" value="1"/>
</dbReference>
<sequence length="254" mass="27875">MVRLFALFVCIICLVVVEGRRFKPFSIRIEGCPPCDRSACAKVRRSSCPSGELTKDACGCCRVCASGLGERCGGYSWEEGICAKGLLCARHLLNFQARVEFGEVGTCVCFERETVCGADGQLYDDVCTLRKMNFERKRRGEPKVGETKMRTCGGAPKIKTRPENVAVTESGQFYLTCEGEGIPIPDIYWTRGRKKLPSDEENVSVQVRGGPMKNCVSSWVMISQAALKDGGEYICHVENNEGEVNATATVDISV</sequence>
<protein>
    <submittedName>
        <fullName evidence="9">Insulin-like growth factor-binding protein 7</fullName>
    </submittedName>
</protein>
<reference evidence="9" key="1">
    <citation type="submission" date="2021-10" db="EMBL/GenBank/DDBJ databases">
        <title>Tropical sea cucumber genome reveals ecological adaptation and Cuvierian tubules defense mechanism.</title>
        <authorList>
            <person name="Chen T."/>
        </authorList>
    </citation>
    <scope>NUCLEOTIDE SEQUENCE</scope>
    <source>
        <strain evidence="9">Nanhai2018</strain>
        <tissue evidence="9">Muscle</tissue>
    </source>
</reference>
<keyword evidence="10" id="KW-1185">Reference proteome</keyword>
<dbReference type="SUPFAM" id="SSF48726">
    <property type="entry name" value="Immunoglobulin"/>
    <property type="match status" value="1"/>
</dbReference>
<dbReference type="InterPro" id="IPR013098">
    <property type="entry name" value="Ig_I-set"/>
</dbReference>
<dbReference type="InterPro" id="IPR003598">
    <property type="entry name" value="Ig_sub2"/>
</dbReference>
<accession>A0A9Q0YQD5</accession>
<dbReference type="GO" id="GO:0001558">
    <property type="term" value="P:regulation of cell growth"/>
    <property type="evidence" value="ECO:0007669"/>
    <property type="project" value="InterPro"/>
</dbReference>
<keyword evidence="4" id="KW-1015">Disulfide bond</keyword>
<dbReference type="EMBL" id="JAIZAY010000017">
    <property type="protein sequence ID" value="KAJ8025605.1"/>
    <property type="molecule type" value="Genomic_DNA"/>
</dbReference>
<dbReference type="PANTHER" id="PTHR14186:SF19">
    <property type="entry name" value="INSULIN-LIKE GROWTH FACTOR-BINDING PROTEIN 7"/>
    <property type="match status" value="1"/>
</dbReference>
<dbReference type="SMART" id="SM00121">
    <property type="entry name" value="IB"/>
    <property type="match status" value="1"/>
</dbReference>
<dbReference type="GO" id="GO:0009966">
    <property type="term" value="P:regulation of signal transduction"/>
    <property type="evidence" value="ECO:0007669"/>
    <property type="project" value="TreeGrafter"/>
</dbReference>
<dbReference type="InterPro" id="IPR003599">
    <property type="entry name" value="Ig_sub"/>
</dbReference>
<dbReference type="Pfam" id="PF07679">
    <property type="entry name" value="I-set"/>
    <property type="match status" value="1"/>
</dbReference>
<keyword evidence="2" id="KW-0964">Secreted</keyword>
<dbReference type="FunFam" id="2.60.40.10:FF:000032">
    <property type="entry name" value="palladin isoform X1"/>
    <property type="match status" value="1"/>
</dbReference>
<dbReference type="Gene3D" id="2.60.40.10">
    <property type="entry name" value="Immunoglobulins"/>
    <property type="match status" value="1"/>
</dbReference>
<keyword evidence="3 6" id="KW-0732">Signal</keyword>
<gene>
    <name evidence="9" type="ORF">HOLleu_33206</name>
</gene>
<keyword evidence="5" id="KW-0393">Immunoglobulin domain</keyword>
<dbReference type="Proteomes" id="UP001152320">
    <property type="component" value="Chromosome 17"/>
</dbReference>
<evidence type="ECO:0000259" key="7">
    <source>
        <dbReference type="PROSITE" id="PS50835"/>
    </source>
</evidence>
<organism evidence="9 10">
    <name type="scientific">Holothuria leucospilota</name>
    <name type="common">Black long sea cucumber</name>
    <name type="synonym">Mertensiothuria leucospilota</name>
    <dbReference type="NCBI Taxonomy" id="206669"/>
    <lineage>
        <taxon>Eukaryota</taxon>
        <taxon>Metazoa</taxon>
        <taxon>Echinodermata</taxon>
        <taxon>Eleutherozoa</taxon>
        <taxon>Echinozoa</taxon>
        <taxon>Holothuroidea</taxon>
        <taxon>Aspidochirotacea</taxon>
        <taxon>Aspidochirotida</taxon>
        <taxon>Holothuriidae</taxon>
        <taxon>Holothuria</taxon>
    </lineage>
</organism>
<dbReference type="InterPro" id="IPR013783">
    <property type="entry name" value="Ig-like_fold"/>
</dbReference>
<dbReference type="GO" id="GO:0005520">
    <property type="term" value="F:insulin-like growth factor binding"/>
    <property type="evidence" value="ECO:0007669"/>
    <property type="project" value="InterPro"/>
</dbReference>
<evidence type="ECO:0000259" key="8">
    <source>
        <dbReference type="PROSITE" id="PS51323"/>
    </source>
</evidence>
<dbReference type="PROSITE" id="PS51323">
    <property type="entry name" value="IGFBP_N_2"/>
    <property type="match status" value="1"/>
</dbReference>
<feature type="domain" description="Ig-like" evidence="7">
    <location>
        <begin position="156"/>
        <end position="251"/>
    </location>
</feature>
<dbReference type="SUPFAM" id="SSF57184">
    <property type="entry name" value="Growth factor receptor domain"/>
    <property type="match status" value="1"/>
</dbReference>
<dbReference type="Pfam" id="PF00219">
    <property type="entry name" value="IGFBP"/>
    <property type="match status" value="1"/>
</dbReference>
<dbReference type="SMART" id="SM00409">
    <property type="entry name" value="IG"/>
    <property type="match status" value="1"/>
</dbReference>
<dbReference type="SMART" id="SM00408">
    <property type="entry name" value="IGc2"/>
    <property type="match status" value="1"/>
</dbReference>
<dbReference type="InterPro" id="IPR007110">
    <property type="entry name" value="Ig-like_dom"/>
</dbReference>
<dbReference type="OrthoDB" id="10012075at2759"/>
<dbReference type="AlphaFoldDB" id="A0A9Q0YQD5"/>
<feature type="signal peptide" evidence="6">
    <location>
        <begin position="1"/>
        <end position="19"/>
    </location>
</feature>
<evidence type="ECO:0000256" key="5">
    <source>
        <dbReference type="ARBA" id="ARBA00023319"/>
    </source>
</evidence>
<dbReference type="InterPro" id="IPR011390">
    <property type="entry name" value="IGFBP_rP_mac25"/>
</dbReference>
<dbReference type="InterPro" id="IPR009030">
    <property type="entry name" value="Growth_fac_rcpt_cys_sf"/>
</dbReference>